<gene>
    <name evidence="3" type="ordered locus">HCH_06407</name>
</gene>
<dbReference type="STRING" id="349521.HCH_06407"/>
<keyword evidence="3" id="KW-0378">Hydrolase</keyword>
<reference evidence="3 4" key="1">
    <citation type="journal article" date="2005" name="Nucleic Acids Res.">
        <title>Genomic blueprint of Hahella chejuensis, a marine microbe producing an algicidal agent.</title>
        <authorList>
            <person name="Jeong H."/>
            <person name="Yim J.H."/>
            <person name="Lee C."/>
            <person name="Choi S.-H."/>
            <person name="Park Y.K."/>
            <person name="Yoon S.H."/>
            <person name="Hur C.-G."/>
            <person name="Kang H.-Y."/>
            <person name="Kim D."/>
            <person name="Lee H.H."/>
            <person name="Park K.H."/>
            <person name="Park S.-H."/>
            <person name="Park H.-S."/>
            <person name="Lee H.K."/>
            <person name="Oh T.K."/>
            <person name="Kim J.F."/>
        </authorList>
    </citation>
    <scope>NUCLEOTIDE SEQUENCE [LARGE SCALE GENOMIC DNA]</scope>
    <source>
        <strain evidence="3 4">KCTC 2396</strain>
    </source>
</reference>
<feature type="domain" description="Glycosyl hydrolase family 13 catalytic" evidence="2">
    <location>
        <begin position="57"/>
        <end position="451"/>
    </location>
</feature>
<feature type="signal peptide" evidence="1">
    <location>
        <begin position="1"/>
        <end position="17"/>
    </location>
</feature>
<dbReference type="Gene3D" id="3.20.20.80">
    <property type="entry name" value="Glycosidases"/>
    <property type="match status" value="1"/>
</dbReference>
<dbReference type="GO" id="GO:0004556">
    <property type="term" value="F:alpha-amylase activity"/>
    <property type="evidence" value="ECO:0007669"/>
    <property type="project" value="TreeGrafter"/>
</dbReference>
<dbReference type="HOGENOM" id="CLU_006462_7_3_6"/>
<dbReference type="SUPFAM" id="SSF51011">
    <property type="entry name" value="Glycosyl hydrolase domain"/>
    <property type="match status" value="1"/>
</dbReference>
<proteinExistence type="predicted"/>
<dbReference type="eggNOG" id="COG0366">
    <property type="taxonomic scope" value="Bacteria"/>
</dbReference>
<evidence type="ECO:0000313" key="3">
    <source>
        <dbReference type="EMBL" id="ABC33052.1"/>
    </source>
</evidence>
<feature type="chain" id="PRO_5004215461" evidence="1">
    <location>
        <begin position="18"/>
        <end position="556"/>
    </location>
</feature>
<keyword evidence="4" id="KW-1185">Reference proteome</keyword>
<dbReference type="Proteomes" id="UP000000238">
    <property type="component" value="Chromosome"/>
</dbReference>
<organism evidence="3 4">
    <name type="scientific">Hahella chejuensis (strain KCTC 2396)</name>
    <dbReference type="NCBI Taxonomy" id="349521"/>
    <lineage>
        <taxon>Bacteria</taxon>
        <taxon>Pseudomonadati</taxon>
        <taxon>Pseudomonadota</taxon>
        <taxon>Gammaproteobacteria</taxon>
        <taxon>Oceanospirillales</taxon>
        <taxon>Hahellaceae</taxon>
        <taxon>Hahella</taxon>
    </lineage>
</organism>
<dbReference type="InterPro" id="IPR017853">
    <property type="entry name" value="GH"/>
</dbReference>
<dbReference type="PANTHER" id="PTHR10357">
    <property type="entry name" value="ALPHA-AMYLASE FAMILY MEMBER"/>
    <property type="match status" value="1"/>
</dbReference>
<dbReference type="GO" id="GO:0009313">
    <property type="term" value="P:oligosaccharide catabolic process"/>
    <property type="evidence" value="ECO:0007669"/>
    <property type="project" value="TreeGrafter"/>
</dbReference>
<evidence type="ECO:0000313" key="4">
    <source>
        <dbReference type="Proteomes" id="UP000000238"/>
    </source>
</evidence>
<evidence type="ECO:0000259" key="2">
    <source>
        <dbReference type="SMART" id="SM00642"/>
    </source>
</evidence>
<evidence type="ECO:0000256" key="1">
    <source>
        <dbReference type="SAM" id="SignalP"/>
    </source>
</evidence>
<dbReference type="RefSeq" id="WP_011400104.1">
    <property type="nucleotide sequence ID" value="NC_007645.1"/>
</dbReference>
<keyword evidence="3" id="KW-0326">Glycosidase</keyword>
<dbReference type="AlphaFoldDB" id="Q2S8H2"/>
<dbReference type="InterPro" id="IPR006047">
    <property type="entry name" value="GH13_cat_dom"/>
</dbReference>
<dbReference type="KEGG" id="hch:HCH_06407"/>
<keyword evidence="1" id="KW-0732">Signal</keyword>
<dbReference type="CAZy" id="GH13">
    <property type="family name" value="Glycoside Hydrolase Family 13"/>
</dbReference>
<accession>Q2S8H2</accession>
<protein>
    <submittedName>
        <fullName evidence="3">Glycosidase</fullName>
    </submittedName>
</protein>
<dbReference type="SUPFAM" id="SSF51445">
    <property type="entry name" value="(Trans)glycosidases"/>
    <property type="match status" value="1"/>
</dbReference>
<dbReference type="Pfam" id="PF00128">
    <property type="entry name" value="Alpha-amylase"/>
    <property type="match status" value="2"/>
</dbReference>
<dbReference type="PROSITE" id="PS51257">
    <property type="entry name" value="PROKAR_LIPOPROTEIN"/>
    <property type="match status" value="1"/>
</dbReference>
<dbReference type="SMART" id="SM00642">
    <property type="entry name" value="Aamy"/>
    <property type="match status" value="1"/>
</dbReference>
<dbReference type="EMBL" id="CP000155">
    <property type="protein sequence ID" value="ABC33052.1"/>
    <property type="molecule type" value="Genomic_DNA"/>
</dbReference>
<dbReference type="PANTHER" id="PTHR10357:SF228">
    <property type="entry name" value="PUTATIVE-RELATED"/>
    <property type="match status" value="1"/>
</dbReference>
<name>Q2S8H2_HAHCH</name>
<sequence length="556" mass="60063">MQLNKAAAILSFSVFMAGCSGGGGNSSGGSTPVESSYQPYACNQETYDKAKELRIYQVMVESFIDGDLNANYGAGYGSSHHRGDLQGVIDSLDYIKNLGMNAIWLTPVFHSAPISGQDEWADRLDATGYFTSDYFSIDPNFGTMAQARELVEQAHARGIYVFFDGVFGHFKNNAGDFPSPQGRVVSANGVAQAGTGREAVYPNDLDFFKEVAAYWVKELKIDGWRLDQAYQVPTGAWGEIRKSVEDASKSVTYTMNGEQVNPLGYMVGEVWKGEAEIAAQAYGSEAQPGLCSSFDFPMRYRIVQTLGVEESGHRASAVSTLKEGYATQAAYPAHALPNGFLTNHDLVRFGDLLQRGRIASPGEERYTDLHKAAYSFLAAYTGPITLYYGDEIGDDVVGFSDRVPCESDNGAGAKAGLCDDHVSRSSAKVEGLPSGEDGALFAADAKQTEIRDYIRDLMGMRALHPALYAGTRTSVNHGQSGKVYVDRKQAGSEVVLYLLNITGDPVTVELEGTTIGSEGNLKDLMSDAEIALLSGYHSIVVPPYSARFMLVTAPTL</sequence>